<feature type="compositionally biased region" description="Low complexity" evidence="1">
    <location>
        <begin position="212"/>
        <end position="225"/>
    </location>
</feature>
<feature type="compositionally biased region" description="Polar residues" evidence="1">
    <location>
        <begin position="349"/>
        <end position="367"/>
    </location>
</feature>
<feature type="domain" description="NrS-1 polymerase-like HBD" evidence="2">
    <location>
        <begin position="261"/>
        <end position="326"/>
    </location>
</feature>
<dbReference type="Proteomes" id="UP000054387">
    <property type="component" value="Unassembled WGS sequence"/>
</dbReference>
<organism evidence="3 4">
    <name type="scientific">Haloprofundus marisrubri</name>
    <dbReference type="NCBI Taxonomy" id="1514971"/>
    <lineage>
        <taxon>Archaea</taxon>
        <taxon>Methanobacteriati</taxon>
        <taxon>Methanobacteriota</taxon>
        <taxon>Stenosarchaea group</taxon>
        <taxon>Halobacteria</taxon>
        <taxon>Halobacteriales</taxon>
        <taxon>Haloferacaceae</taxon>
        <taxon>Haloprofundus</taxon>
    </lineage>
</organism>
<dbReference type="AlphaFoldDB" id="A0A0W1RC39"/>
<evidence type="ECO:0000256" key="1">
    <source>
        <dbReference type="SAM" id="MobiDB-lite"/>
    </source>
</evidence>
<proteinExistence type="predicted"/>
<evidence type="ECO:0000313" key="3">
    <source>
        <dbReference type="EMBL" id="KTG11031.1"/>
    </source>
</evidence>
<name>A0A0W1RC39_9EURY</name>
<feature type="compositionally biased region" description="Low complexity" evidence="1">
    <location>
        <begin position="325"/>
        <end position="348"/>
    </location>
</feature>
<evidence type="ECO:0000313" key="4">
    <source>
        <dbReference type="Proteomes" id="UP000054387"/>
    </source>
</evidence>
<gene>
    <name evidence="3" type="ORF">AUR64_07655</name>
</gene>
<dbReference type="EMBL" id="LOPU01000016">
    <property type="protein sequence ID" value="KTG11031.1"/>
    <property type="molecule type" value="Genomic_DNA"/>
</dbReference>
<feature type="region of interest" description="Disordered" evidence="1">
    <location>
        <begin position="182"/>
        <end position="228"/>
    </location>
</feature>
<reference evidence="3 4" key="1">
    <citation type="submission" date="2015-12" db="EMBL/GenBank/DDBJ databases">
        <title>Haloprofundus marisrubri gen. nov., sp. nov., an extremely halophilic archaeon isolated from the Discovery deep brine-seawater interface in the Red Sea.</title>
        <authorList>
            <person name="Zhang G."/>
            <person name="Stingl U."/>
            <person name="Rashid M."/>
        </authorList>
    </citation>
    <scope>NUCLEOTIDE SEQUENCE [LARGE SCALE GENOMIC DNA]</scope>
    <source>
        <strain evidence="3 4">SB9</strain>
    </source>
</reference>
<protein>
    <recommendedName>
        <fullName evidence="2">NrS-1 polymerase-like HBD domain-containing protein</fullName>
    </recommendedName>
</protein>
<dbReference type="RefSeq" id="WP_058580830.1">
    <property type="nucleotide sequence ID" value="NZ_LOPU01000016.1"/>
</dbReference>
<dbReference type="OrthoDB" id="238910at2157"/>
<dbReference type="Pfam" id="PF22763">
    <property type="entry name" value="NrS1-1_pol-like_HBD"/>
    <property type="match status" value="1"/>
</dbReference>
<comment type="caution">
    <text evidence="3">The sequence shown here is derived from an EMBL/GenBank/DDBJ whole genome shotgun (WGS) entry which is preliminary data.</text>
</comment>
<dbReference type="InterPro" id="IPR054468">
    <property type="entry name" value="NrSPol-like_HBD"/>
</dbReference>
<feature type="region of interest" description="Disordered" evidence="1">
    <location>
        <begin position="320"/>
        <end position="374"/>
    </location>
</feature>
<feature type="compositionally biased region" description="Basic and acidic residues" evidence="1">
    <location>
        <begin position="403"/>
        <end position="413"/>
    </location>
</feature>
<accession>A0A0W1RC39</accession>
<keyword evidence="4" id="KW-1185">Reference proteome</keyword>
<feature type="region of interest" description="Disordered" evidence="1">
    <location>
        <begin position="400"/>
        <end position="424"/>
    </location>
</feature>
<sequence>MTTVELPSRAGLPEALVARDQWVCWREESRSGKPTKIPVNPETKRYASTTDPDTWASFDVAHETATEKSGYGLGFVFTAADSLVGVDLDDCRDSETGEATGWATEIVDTLDSYTEVSPSGTGYHVIVHGKLPGDRNRSGDVELYENARFFTVTGDHVEETPTEVCERDEELSVVHEAYVGSTTISSAEDDHSDTQNQDDDSEAVKRSESGSDDSASSTLSSPSGSVIDLDDETLLQKARSAGNGEKFGRLWRGDTSGYESQSEADFALCSLLAFWTGGDEHRVDRLFRDSGLMREKWDERHFADGSTYGKKTVERAVSGTSEFYSPQTTTEQSELQSTETATTSSPSPNGNQNAGAVSKSPASSTHLENVREREQARLETITELEQVVQRLRGEIETLETELEAERSRRRALEQETESSTGTSESFFAVFQSVLPWN</sequence>
<evidence type="ECO:0000259" key="2">
    <source>
        <dbReference type="Pfam" id="PF22763"/>
    </source>
</evidence>